<feature type="region of interest" description="Disordered" evidence="1">
    <location>
        <begin position="1"/>
        <end position="166"/>
    </location>
</feature>
<dbReference type="InterPro" id="IPR012438">
    <property type="entry name" value="DUF1639"/>
</dbReference>
<feature type="compositionally biased region" description="Acidic residues" evidence="1">
    <location>
        <begin position="92"/>
        <end position="101"/>
    </location>
</feature>
<evidence type="ECO:0000256" key="1">
    <source>
        <dbReference type="SAM" id="MobiDB-lite"/>
    </source>
</evidence>
<dbReference type="AlphaFoldDB" id="A0A6D2I5S3"/>
<reference evidence="2" key="1">
    <citation type="submission" date="2020-01" db="EMBL/GenBank/DDBJ databases">
        <authorList>
            <person name="Mishra B."/>
        </authorList>
    </citation>
    <scope>NUCLEOTIDE SEQUENCE [LARGE SCALE GENOMIC DNA]</scope>
</reference>
<comment type="caution">
    <text evidence="2">The sequence shown here is derived from an EMBL/GenBank/DDBJ whole genome shotgun (WGS) entry which is preliminary data.</text>
</comment>
<dbReference type="EMBL" id="CACVBM020000677">
    <property type="protein sequence ID" value="CAA7022342.1"/>
    <property type="molecule type" value="Genomic_DNA"/>
</dbReference>
<evidence type="ECO:0000313" key="3">
    <source>
        <dbReference type="Proteomes" id="UP000467841"/>
    </source>
</evidence>
<gene>
    <name evidence="2" type="ORF">MERR_LOCUS9577</name>
</gene>
<evidence type="ECO:0000313" key="2">
    <source>
        <dbReference type="EMBL" id="CAA7022342.1"/>
    </source>
</evidence>
<feature type="compositionally biased region" description="Polar residues" evidence="1">
    <location>
        <begin position="1"/>
        <end position="10"/>
    </location>
</feature>
<dbReference type="Pfam" id="PF07797">
    <property type="entry name" value="DUF1639"/>
    <property type="match status" value="1"/>
</dbReference>
<proteinExistence type="predicted"/>
<accession>A0A6D2I5S3</accession>
<keyword evidence="3" id="KW-1185">Reference proteome</keyword>
<protein>
    <submittedName>
        <fullName evidence="2">Uncharacterized protein</fullName>
    </submittedName>
</protein>
<dbReference type="PANTHER" id="PTHR33130:SF40">
    <property type="entry name" value="CHROMOGRANIN (DUF1639)"/>
    <property type="match status" value="1"/>
</dbReference>
<feature type="compositionally biased region" description="Polar residues" evidence="1">
    <location>
        <begin position="31"/>
        <end position="52"/>
    </location>
</feature>
<organism evidence="2 3">
    <name type="scientific">Microthlaspi erraticum</name>
    <dbReference type="NCBI Taxonomy" id="1685480"/>
    <lineage>
        <taxon>Eukaryota</taxon>
        <taxon>Viridiplantae</taxon>
        <taxon>Streptophyta</taxon>
        <taxon>Embryophyta</taxon>
        <taxon>Tracheophyta</taxon>
        <taxon>Spermatophyta</taxon>
        <taxon>Magnoliopsida</taxon>
        <taxon>eudicotyledons</taxon>
        <taxon>Gunneridae</taxon>
        <taxon>Pentapetalae</taxon>
        <taxon>rosids</taxon>
        <taxon>malvids</taxon>
        <taxon>Brassicales</taxon>
        <taxon>Brassicaceae</taxon>
        <taxon>Coluteocarpeae</taxon>
        <taxon>Microthlaspi</taxon>
    </lineage>
</organism>
<feature type="compositionally biased region" description="Basic and acidic residues" evidence="1">
    <location>
        <begin position="62"/>
        <end position="84"/>
    </location>
</feature>
<sequence length="264" mass="28900">MSTAPASSKSLHGFSRGAQVSAMTEAKSERTASPSAVSNRTVASRSSRQPRLSFSIFAPSSESDHPKKLKSDATEENPPQREEVPVSMKEGEEAEEEDEEEEVKRTWNLRPRKVFGGSKRGNGVIHAEACAGGASEAKNQKSGGVMEPKSNRQRGIPAESPGLGGVELTSENHRLWVALSRDEIEEDVFSMSGSRPSRRPRKRTKTLQKHMDVLSPGLCLVGMNADCFRVSNSPAKKDVTQRLCFTCRDDDSEKDSVLVKKEGR</sequence>
<dbReference type="PANTHER" id="PTHR33130">
    <property type="entry name" value="PUTATIVE (DUF1639)-RELATED"/>
    <property type="match status" value="1"/>
</dbReference>
<dbReference type="Proteomes" id="UP000467841">
    <property type="component" value="Unassembled WGS sequence"/>
</dbReference>
<name>A0A6D2I5S3_9BRAS</name>
<dbReference type="OrthoDB" id="909814at2759"/>